<dbReference type="SUPFAM" id="SSF143990">
    <property type="entry name" value="YbiA-like"/>
    <property type="match status" value="1"/>
</dbReference>
<name>A0A5C3L871_COPMA</name>
<dbReference type="STRING" id="230819.A0A5C3L871"/>
<keyword evidence="2" id="KW-0812">Transmembrane</keyword>
<feature type="domain" description="NADAR" evidence="3">
    <location>
        <begin position="985"/>
        <end position="1117"/>
    </location>
</feature>
<dbReference type="Gene3D" id="1.10.357.40">
    <property type="entry name" value="YbiA-like"/>
    <property type="match status" value="1"/>
</dbReference>
<dbReference type="InterPro" id="IPR037238">
    <property type="entry name" value="YbiA-like_sf"/>
</dbReference>
<organism evidence="4 5">
    <name type="scientific">Coprinopsis marcescibilis</name>
    <name type="common">Agaric fungus</name>
    <name type="synonym">Psathyrella marcescibilis</name>
    <dbReference type="NCBI Taxonomy" id="230819"/>
    <lineage>
        <taxon>Eukaryota</taxon>
        <taxon>Fungi</taxon>
        <taxon>Dikarya</taxon>
        <taxon>Basidiomycota</taxon>
        <taxon>Agaricomycotina</taxon>
        <taxon>Agaricomycetes</taxon>
        <taxon>Agaricomycetidae</taxon>
        <taxon>Agaricales</taxon>
        <taxon>Agaricineae</taxon>
        <taxon>Psathyrellaceae</taxon>
        <taxon>Coprinopsis</taxon>
    </lineage>
</organism>
<feature type="transmembrane region" description="Helical" evidence="2">
    <location>
        <begin position="568"/>
        <end position="588"/>
    </location>
</feature>
<evidence type="ECO:0000256" key="1">
    <source>
        <dbReference type="SAM" id="MobiDB-lite"/>
    </source>
</evidence>
<evidence type="ECO:0000256" key="2">
    <source>
        <dbReference type="SAM" id="Phobius"/>
    </source>
</evidence>
<feature type="transmembrane region" description="Helical" evidence="2">
    <location>
        <begin position="615"/>
        <end position="648"/>
    </location>
</feature>
<dbReference type="OrthoDB" id="206452at2759"/>
<accession>A0A5C3L871</accession>
<feature type="compositionally biased region" description="Basic and acidic residues" evidence="1">
    <location>
        <begin position="126"/>
        <end position="137"/>
    </location>
</feature>
<feature type="region of interest" description="Disordered" evidence="1">
    <location>
        <begin position="303"/>
        <end position="350"/>
    </location>
</feature>
<feature type="region of interest" description="Disordered" evidence="1">
    <location>
        <begin position="40"/>
        <end position="265"/>
    </location>
</feature>
<keyword evidence="2" id="KW-0472">Membrane</keyword>
<dbReference type="AlphaFoldDB" id="A0A5C3L871"/>
<feature type="transmembrane region" description="Helical" evidence="2">
    <location>
        <begin position="668"/>
        <end position="690"/>
    </location>
</feature>
<evidence type="ECO:0000313" key="5">
    <source>
        <dbReference type="Proteomes" id="UP000307440"/>
    </source>
</evidence>
<feature type="compositionally biased region" description="Basic and acidic residues" evidence="1">
    <location>
        <begin position="82"/>
        <end position="95"/>
    </location>
</feature>
<gene>
    <name evidence="4" type="ORF">FA15DRAFT_664592</name>
</gene>
<feature type="compositionally biased region" description="Polar residues" evidence="1">
    <location>
        <begin position="323"/>
        <end position="335"/>
    </location>
</feature>
<feature type="compositionally biased region" description="Polar residues" evidence="1">
    <location>
        <begin position="247"/>
        <end position="257"/>
    </location>
</feature>
<protein>
    <recommendedName>
        <fullName evidence="3">NADAR domain-containing protein</fullName>
    </recommendedName>
</protein>
<feature type="region of interest" description="Disordered" evidence="1">
    <location>
        <begin position="1"/>
        <end position="24"/>
    </location>
</feature>
<feature type="transmembrane region" description="Helical" evidence="2">
    <location>
        <begin position="462"/>
        <end position="482"/>
    </location>
</feature>
<dbReference type="CDD" id="cd15457">
    <property type="entry name" value="NADAR"/>
    <property type="match status" value="1"/>
</dbReference>
<reference evidence="4 5" key="1">
    <citation type="journal article" date="2019" name="Nat. Ecol. Evol.">
        <title>Megaphylogeny resolves global patterns of mushroom evolution.</title>
        <authorList>
            <person name="Varga T."/>
            <person name="Krizsan K."/>
            <person name="Foldi C."/>
            <person name="Dima B."/>
            <person name="Sanchez-Garcia M."/>
            <person name="Sanchez-Ramirez S."/>
            <person name="Szollosi G.J."/>
            <person name="Szarkandi J.G."/>
            <person name="Papp V."/>
            <person name="Albert L."/>
            <person name="Andreopoulos W."/>
            <person name="Angelini C."/>
            <person name="Antonin V."/>
            <person name="Barry K.W."/>
            <person name="Bougher N.L."/>
            <person name="Buchanan P."/>
            <person name="Buyck B."/>
            <person name="Bense V."/>
            <person name="Catcheside P."/>
            <person name="Chovatia M."/>
            <person name="Cooper J."/>
            <person name="Damon W."/>
            <person name="Desjardin D."/>
            <person name="Finy P."/>
            <person name="Geml J."/>
            <person name="Haridas S."/>
            <person name="Hughes K."/>
            <person name="Justo A."/>
            <person name="Karasinski D."/>
            <person name="Kautmanova I."/>
            <person name="Kiss B."/>
            <person name="Kocsube S."/>
            <person name="Kotiranta H."/>
            <person name="LaButti K.M."/>
            <person name="Lechner B.E."/>
            <person name="Liimatainen K."/>
            <person name="Lipzen A."/>
            <person name="Lukacs Z."/>
            <person name="Mihaltcheva S."/>
            <person name="Morgado L.N."/>
            <person name="Niskanen T."/>
            <person name="Noordeloos M.E."/>
            <person name="Ohm R.A."/>
            <person name="Ortiz-Santana B."/>
            <person name="Ovrebo C."/>
            <person name="Racz N."/>
            <person name="Riley R."/>
            <person name="Savchenko A."/>
            <person name="Shiryaev A."/>
            <person name="Soop K."/>
            <person name="Spirin V."/>
            <person name="Szebenyi C."/>
            <person name="Tomsovsky M."/>
            <person name="Tulloss R.E."/>
            <person name="Uehling J."/>
            <person name="Grigoriev I.V."/>
            <person name="Vagvolgyi C."/>
            <person name="Papp T."/>
            <person name="Martin F.M."/>
            <person name="Miettinen O."/>
            <person name="Hibbett D.S."/>
            <person name="Nagy L.G."/>
        </authorList>
    </citation>
    <scope>NUCLEOTIDE SEQUENCE [LARGE SCALE GENOMIC DNA]</scope>
    <source>
        <strain evidence="4 5">CBS 121175</strain>
    </source>
</reference>
<evidence type="ECO:0000313" key="4">
    <source>
        <dbReference type="EMBL" id="TFK28948.1"/>
    </source>
</evidence>
<feature type="compositionally biased region" description="Low complexity" evidence="1">
    <location>
        <begin position="148"/>
        <end position="172"/>
    </location>
</feature>
<feature type="region of interest" description="Disordered" evidence="1">
    <location>
        <begin position="904"/>
        <end position="941"/>
    </location>
</feature>
<feature type="compositionally biased region" description="Pro residues" evidence="1">
    <location>
        <begin position="179"/>
        <end position="192"/>
    </location>
</feature>
<dbReference type="InterPro" id="IPR012816">
    <property type="entry name" value="NADAR"/>
</dbReference>
<proteinExistence type="predicted"/>
<dbReference type="Pfam" id="PF08719">
    <property type="entry name" value="NADAR"/>
    <property type="match status" value="1"/>
</dbReference>
<feature type="transmembrane region" description="Helical" evidence="2">
    <location>
        <begin position="538"/>
        <end position="556"/>
    </location>
</feature>
<dbReference type="EMBL" id="ML210152">
    <property type="protein sequence ID" value="TFK28948.1"/>
    <property type="molecule type" value="Genomic_DNA"/>
</dbReference>
<keyword evidence="2" id="KW-1133">Transmembrane helix</keyword>
<keyword evidence="5" id="KW-1185">Reference proteome</keyword>
<evidence type="ECO:0000259" key="3">
    <source>
        <dbReference type="Pfam" id="PF08719"/>
    </source>
</evidence>
<dbReference type="Proteomes" id="UP000307440">
    <property type="component" value="Unassembled WGS sequence"/>
</dbReference>
<sequence length="1123" mass="123765">MSTGSSSSSSRRRRSAYLDVPDTMSESMFTVSSEHYGIVVEPPHTPAASDVYIGRYPEEDASVGQESSAGRSGSPGGEKEEEEWKGIEAGVKSDGDVDEAPSKVATAVEQVAESSSGKCQSKPKSKAKEEGAKDSELPKTSIRRRLLSKSLRSPNRRNSVESSSRMSLSSFRSLRRRPPAPGPEPQPPPPPTTANTTTTPVATPPVTKPSFDSRDLDSWQAGVTEALNKDSFTAVNPFGERPRRAHSVSSSHQNQPHKTPIESEAWTVNVAYKGISDGDDIPEEPEPGEDEFLAAVPPGYAARGRQSASFGSGSESRRGVSLHGSSANSTGSFHSFTPEEGAEGARNSMAFGGAGAGNGAVGTHAAGGEAFQWQFQAGNGAPVHFGPDVGHSQSIPGLLRRASTKTSTNIKFDSFAQDPAEKFATLSLSPSENLPLPTTASTTGEGFFSYLYSLWKYVSRTAYLYILLGLPALYFTRVVTIFDEANIEIMVMKQLVLDTESTRRMGEKGGHSASPPAFEKLKRSWQHFIDTLIKEWKTLNIISVLLLSAILSLLQIESANADPLLHYAAIYSLVCALISLLLGCVYIVRFNTMRKPHKAIAWAQETQKELQDVGVFWNVWILLALPAIWLTWSLVFYVLCIIVFLWRGDPTDPPEPFKPATTLAARCIITGALVLAVIYGGIVIKTFIYFGAPMDRRFKKQVRFWMQRRENELKKKLAAFRNPNHDSGFQGHVPGATNTWSEYWDRLSMKSAVAKGETPATIPGLSPQRFTMSLDENSSVHSRGEGPKIHVRQATVPMVSSAGVHPKVRFEGYPASPPAVRPQHQRILPERAATLPTMSSPTILDDFRPDPGPIMDEPEALNDTPAISFKVKDYAYHDPSLGERNVERKQDVVLVNPFNFASAPLSVDRPRVPPPLDLDQPRVLPDHPQPSSAPRSRHRRYNTYANPGDQKEAIQRALASSSAFSPGPIMPMHISAFDSVYSGFFNRSGHPVQHSGRVYPTAAHLFEAMKYMKHHPELGEKIRVCGDVDAVFELSLKCSHYMREDWVEVSTWKLERILYLKFTQHPELRKLLLDTHPRTIVCSDLDEVFRSLYHREPASPTQNAFGDVLVRVRERLRGLKGTS</sequence>